<proteinExistence type="predicted"/>
<evidence type="ECO:0000256" key="1">
    <source>
        <dbReference type="SAM" id="MobiDB-lite"/>
    </source>
</evidence>
<organism evidence="2 3">
    <name type="scientific">Liparis tanakae</name>
    <name type="common">Tanaka's snailfish</name>
    <dbReference type="NCBI Taxonomy" id="230148"/>
    <lineage>
        <taxon>Eukaryota</taxon>
        <taxon>Metazoa</taxon>
        <taxon>Chordata</taxon>
        <taxon>Craniata</taxon>
        <taxon>Vertebrata</taxon>
        <taxon>Euteleostomi</taxon>
        <taxon>Actinopterygii</taxon>
        <taxon>Neopterygii</taxon>
        <taxon>Teleostei</taxon>
        <taxon>Neoteleostei</taxon>
        <taxon>Acanthomorphata</taxon>
        <taxon>Eupercaria</taxon>
        <taxon>Perciformes</taxon>
        <taxon>Cottioidei</taxon>
        <taxon>Cottales</taxon>
        <taxon>Liparidae</taxon>
        <taxon>Liparis</taxon>
    </lineage>
</organism>
<name>A0A4Z2H8F1_9TELE</name>
<accession>A0A4Z2H8F1</accession>
<keyword evidence="3" id="KW-1185">Reference proteome</keyword>
<evidence type="ECO:0000313" key="3">
    <source>
        <dbReference type="Proteomes" id="UP000314294"/>
    </source>
</evidence>
<comment type="caution">
    <text evidence="2">The sequence shown here is derived from an EMBL/GenBank/DDBJ whole genome shotgun (WGS) entry which is preliminary data.</text>
</comment>
<dbReference type="EMBL" id="SRLO01000301">
    <property type="protein sequence ID" value="TNN62099.1"/>
    <property type="molecule type" value="Genomic_DNA"/>
</dbReference>
<gene>
    <name evidence="2" type="ORF">EYF80_027691</name>
</gene>
<feature type="compositionally biased region" description="Low complexity" evidence="1">
    <location>
        <begin position="16"/>
        <end position="25"/>
    </location>
</feature>
<dbReference type="Proteomes" id="UP000314294">
    <property type="component" value="Unassembled WGS sequence"/>
</dbReference>
<reference evidence="2 3" key="1">
    <citation type="submission" date="2019-03" db="EMBL/GenBank/DDBJ databases">
        <title>First draft genome of Liparis tanakae, snailfish: a comprehensive survey of snailfish specific genes.</title>
        <authorList>
            <person name="Kim W."/>
            <person name="Song I."/>
            <person name="Jeong J.-H."/>
            <person name="Kim D."/>
            <person name="Kim S."/>
            <person name="Ryu S."/>
            <person name="Song J.Y."/>
            <person name="Lee S.K."/>
        </authorList>
    </citation>
    <scope>NUCLEOTIDE SEQUENCE [LARGE SCALE GENOMIC DNA]</scope>
    <source>
        <tissue evidence="2">Muscle</tissue>
    </source>
</reference>
<protein>
    <submittedName>
        <fullName evidence="2">Uncharacterized protein</fullName>
    </submittedName>
</protein>
<feature type="region of interest" description="Disordered" evidence="1">
    <location>
        <begin position="1"/>
        <end position="36"/>
    </location>
</feature>
<sequence length="148" mass="16809">MVHLQLLSQARKSRSAGESSRSFSRNPPPTLALRKPPFNQIKRNTSSFKPSFPFIYAVQARVHRRRHPDSAPRHSTWFRGQHRLLKLIQLKDERTGFCRPDNVCSFKVQVNKPSAAPVRINRRDLCFLAVCLSVTKHVVTAALVVSPG</sequence>
<feature type="compositionally biased region" description="Polar residues" evidence="1">
    <location>
        <begin position="1"/>
        <end position="10"/>
    </location>
</feature>
<dbReference type="AlphaFoldDB" id="A0A4Z2H8F1"/>
<evidence type="ECO:0000313" key="2">
    <source>
        <dbReference type="EMBL" id="TNN62099.1"/>
    </source>
</evidence>